<dbReference type="OrthoDB" id="8673316at2"/>
<keyword evidence="1 2" id="KW-0732">Signal</keyword>
<reference evidence="3 4" key="1">
    <citation type="submission" date="2016-06" db="EMBL/GenBank/DDBJ databases">
        <authorList>
            <person name="Kjaerup R.B."/>
            <person name="Dalgaard T.S."/>
            <person name="Juul-Madsen H.R."/>
        </authorList>
    </citation>
    <scope>NUCLEOTIDE SEQUENCE [LARGE SCALE GENOMIC DNA]</scope>
    <source>
        <strain evidence="3 4">CECT 8886</strain>
    </source>
</reference>
<dbReference type="PANTHER" id="PTHR30006">
    <property type="entry name" value="THIAMINE-BINDING PERIPLASMIC PROTEIN-RELATED"/>
    <property type="match status" value="1"/>
</dbReference>
<evidence type="ECO:0000256" key="2">
    <source>
        <dbReference type="SAM" id="SignalP"/>
    </source>
</evidence>
<keyword evidence="4" id="KW-1185">Reference proteome</keyword>
<proteinExistence type="predicted"/>
<dbReference type="Gene3D" id="3.40.190.10">
    <property type="entry name" value="Periplasmic binding protein-like II"/>
    <property type="match status" value="2"/>
</dbReference>
<gene>
    <name evidence="3" type="ORF">MSP8886_03623</name>
</gene>
<dbReference type="Proteomes" id="UP000092544">
    <property type="component" value="Unassembled WGS sequence"/>
</dbReference>
<organism evidence="3 4">
    <name type="scientific">Marinomonas spartinae</name>
    <dbReference type="NCBI Taxonomy" id="1792290"/>
    <lineage>
        <taxon>Bacteria</taxon>
        <taxon>Pseudomonadati</taxon>
        <taxon>Pseudomonadota</taxon>
        <taxon>Gammaproteobacteria</taxon>
        <taxon>Oceanospirillales</taxon>
        <taxon>Oceanospirillaceae</taxon>
        <taxon>Marinomonas</taxon>
    </lineage>
</organism>
<evidence type="ECO:0000313" key="3">
    <source>
        <dbReference type="EMBL" id="SBS36247.1"/>
    </source>
</evidence>
<name>A0A1A8TT75_9GAMM</name>
<dbReference type="PANTHER" id="PTHR30006:SF25">
    <property type="entry name" value="PHOSPHOGLYCERATE TRANSPORT REGULATORY PROTEIN PGTC"/>
    <property type="match status" value="1"/>
</dbReference>
<evidence type="ECO:0000313" key="4">
    <source>
        <dbReference type="Proteomes" id="UP000092544"/>
    </source>
</evidence>
<sequence>MKYYLAFLFCCFMASGADSHPSTPSPSNTTNTYSYPSLAKQTVLLTVHGALDHALIAPLFRAFITQHPHTQIQYTQLNTNALYQTFLDAPQERPDIMMSPAMDLQFKLVNDGFALRNDSPPPQSLPMDSQWRQELFGFTYEPIVMVINTDILTGSPLPTSREQLLTLIRDKDHLLDGKIGLFDIKKIGLGYLAWSYDSQQSRTYGRLLEAFGNHKAQLYTDTHTMLEALLKGDLFIAYNLVGSYAFQWSKKYPWIVTLMPTDYTSIIMRTAFINRQTTHPKTAKFFIDFLLSHQGQSLLEASGITPLDRHITGQNSRQALQKLPHGIFRPIPLGLELLIQTDSAKKQLIYDEWDEALGSSMSPSQ</sequence>
<dbReference type="EMBL" id="FLOB01000012">
    <property type="protein sequence ID" value="SBS36247.1"/>
    <property type="molecule type" value="Genomic_DNA"/>
</dbReference>
<dbReference type="SUPFAM" id="SSF53850">
    <property type="entry name" value="Periplasmic binding protein-like II"/>
    <property type="match status" value="1"/>
</dbReference>
<dbReference type="STRING" id="1792290.MSP8886_03623"/>
<feature type="signal peptide" evidence="2">
    <location>
        <begin position="1"/>
        <end position="19"/>
    </location>
</feature>
<evidence type="ECO:0000256" key="1">
    <source>
        <dbReference type="ARBA" id="ARBA00022729"/>
    </source>
</evidence>
<feature type="chain" id="PRO_5008379271" description="Bacterial extracellular solute-binding protein" evidence="2">
    <location>
        <begin position="20"/>
        <end position="365"/>
    </location>
</feature>
<dbReference type="AlphaFoldDB" id="A0A1A8TT75"/>
<protein>
    <recommendedName>
        <fullName evidence="5">Bacterial extracellular solute-binding protein</fullName>
    </recommendedName>
</protein>
<dbReference type="GO" id="GO:0030288">
    <property type="term" value="C:outer membrane-bounded periplasmic space"/>
    <property type="evidence" value="ECO:0007669"/>
    <property type="project" value="TreeGrafter"/>
</dbReference>
<dbReference type="RefSeq" id="WP_067019075.1">
    <property type="nucleotide sequence ID" value="NZ_FLOB01000012.1"/>
</dbReference>
<evidence type="ECO:0008006" key="5">
    <source>
        <dbReference type="Google" id="ProtNLM"/>
    </source>
</evidence>
<dbReference type="Pfam" id="PF13531">
    <property type="entry name" value="SBP_bac_11"/>
    <property type="match status" value="1"/>
</dbReference>
<accession>A0A1A8TT75</accession>